<reference evidence="7 8" key="1">
    <citation type="submission" date="2023-04" db="EMBL/GenBank/DDBJ databases">
        <title>Marinoamorphus aggregata gen. nov., sp. Nov., isolate from tissue of brittle star Ophioplocus japonicus.</title>
        <authorList>
            <person name="Kawano K."/>
            <person name="Sawayama S."/>
            <person name="Nakagawa S."/>
        </authorList>
    </citation>
    <scope>NUCLEOTIDE SEQUENCE [LARGE SCALE GENOMIC DNA]</scope>
    <source>
        <strain evidence="7 8">NKW23</strain>
    </source>
</reference>
<comment type="function">
    <text evidence="4">A flexible structure which links the flagellar filament to the drive apparatus in the basal body.</text>
</comment>
<comment type="subcellular location">
    <subcellularLocation>
        <location evidence="1 4">Bacterial flagellum basal body</location>
    </subcellularLocation>
</comment>
<dbReference type="NCBIfam" id="TIGR03506">
    <property type="entry name" value="FlgEFG_subfam"/>
    <property type="match status" value="1"/>
</dbReference>
<evidence type="ECO:0000256" key="3">
    <source>
        <dbReference type="ARBA" id="ARBA00023143"/>
    </source>
</evidence>
<dbReference type="EMBL" id="BSYI01000025">
    <property type="protein sequence ID" value="GMG83856.1"/>
    <property type="molecule type" value="Genomic_DNA"/>
</dbReference>
<gene>
    <name evidence="7" type="ORF">LNKW23_30700</name>
</gene>
<keyword evidence="3 4" id="KW-0975">Bacterial flagellum</keyword>
<comment type="caution">
    <text evidence="7">The sequence shown here is derived from an EMBL/GenBank/DDBJ whole genome shotgun (WGS) entry which is preliminary data.</text>
</comment>
<dbReference type="Gene3D" id="2.60.98.20">
    <property type="entry name" value="Flagellar hook protein FlgE"/>
    <property type="match status" value="1"/>
</dbReference>
<dbReference type="InterPro" id="IPR037058">
    <property type="entry name" value="Falgellar_hook_FlgE_sf"/>
</dbReference>
<dbReference type="InterPro" id="IPR037925">
    <property type="entry name" value="FlgE/F/G-like"/>
</dbReference>
<dbReference type="PROSITE" id="PS00588">
    <property type="entry name" value="FLAGELLA_BB_ROD"/>
    <property type="match status" value="1"/>
</dbReference>
<dbReference type="Pfam" id="PF00460">
    <property type="entry name" value="Flg_bb_rod"/>
    <property type="match status" value="1"/>
</dbReference>
<evidence type="ECO:0000313" key="7">
    <source>
        <dbReference type="EMBL" id="GMG83856.1"/>
    </source>
</evidence>
<dbReference type="PANTHER" id="PTHR30435">
    <property type="entry name" value="FLAGELLAR PROTEIN"/>
    <property type="match status" value="1"/>
</dbReference>
<dbReference type="RefSeq" id="WP_285672679.1">
    <property type="nucleotide sequence ID" value="NZ_BSYI01000025.1"/>
</dbReference>
<evidence type="ECO:0000256" key="2">
    <source>
        <dbReference type="ARBA" id="ARBA00009677"/>
    </source>
</evidence>
<feature type="domain" description="Flagellar basal-body/hook protein C-terminal" evidence="6">
    <location>
        <begin position="414"/>
        <end position="456"/>
    </location>
</feature>
<name>A0ABQ6LRJ5_9RHOB</name>
<keyword evidence="7" id="KW-0969">Cilium</keyword>
<accession>A0ABQ6LRJ5</accession>
<evidence type="ECO:0000259" key="5">
    <source>
        <dbReference type="Pfam" id="PF00460"/>
    </source>
</evidence>
<organism evidence="7 8">
    <name type="scientific">Paralimibaculum aggregatum</name>
    <dbReference type="NCBI Taxonomy" id="3036245"/>
    <lineage>
        <taxon>Bacteria</taxon>
        <taxon>Pseudomonadati</taxon>
        <taxon>Pseudomonadota</taxon>
        <taxon>Alphaproteobacteria</taxon>
        <taxon>Rhodobacterales</taxon>
        <taxon>Paracoccaceae</taxon>
        <taxon>Paralimibaculum</taxon>
    </lineage>
</organism>
<keyword evidence="7" id="KW-0282">Flagellum</keyword>
<evidence type="ECO:0000259" key="6">
    <source>
        <dbReference type="Pfam" id="PF06429"/>
    </source>
</evidence>
<dbReference type="SUPFAM" id="SSF117143">
    <property type="entry name" value="Flagellar hook protein flgE"/>
    <property type="match status" value="1"/>
</dbReference>
<dbReference type="PANTHER" id="PTHR30435:SF1">
    <property type="entry name" value="FLAGELLAR HOOK PROTEIN FLGE"/>
    <property type="match status" value="1"/>
</dbReference>
<dbReference type="InterPro" id="IPR001444">
    <property type="entry name" value="Flag_bb_rod_N"/>
</dbReference>
<dbReference type="InterPro" id="IPR019776">
    <property type="entry name" value="Flagellar_basal_body_rod_CS"/>
</dbReference>
<evidence type="ECO:0000256" key="4">
    <source>
        <dbReference type="RuleBase" id="RU362116"/>
    </source>
</evidence>
<protein>
    <recommendedName>
        <fullName evidence="4">Flagellar hook protein FlgE</fullName>
    </recommendedName>
</protein>
<dbReference type="InterPro" id="IPR010930">
    <property type="entry name" value="Flg_bb/hook_C_dom"/>
</dbReference>
<keyword evidence="8" id="KW-1185">Reference proteome</keyword>
<feature type="domain" description="Flagellar basal body rod protein N-terminal" evidence="5">
    <location>
        <begin position="7"/>
        <end position="37"/>
    </location>
</feature>
<dbReference type="Pfam" id="PF06429">
    <property type="entry name" value="Flg_bbr_C"/>
    <property type="match status" value="1"/>
</dbReference>
<evidence type="ECO:0000256" key="1">
    <source>
        <dbReference type="ARBA" id="ARBA00004117"/>
    </source>
</evidence>
<dbReference type="Proteomes" id="UP001239909">
    <property type="component" value="Unassembled WGS sequence"/>
</dbReference>
<sequence>MSLSSSLNAGVAGLLVNATKLATISDNIANSATPGYRRATVEFASLVTADPRTSIYTAAGVRSISFRDVETSGSLSPTSNSTDLAVAGNGMLPVTDATRVDLPDNERPFMMVPTGSFRTNEVGYLVTQSGLALLGFPTDSAGNLDGAVVRDGTSSLEPVQVSPFLTAAQQTSEISLGVNLPARETEYTAGAPTVLESPIQYFDSVGREKTLSIVYTPVLPAAPGDPPTNQWNIAFFDSAGPDPAEPIASLDLAFDDTQGGVLLNPGGVTEVDLTGTPGEPTGYSPATFDPLTGYLTVQASDGDVPIEIFIGSPEPTVAGGLSQLDAEFAPTNIIKDGAPAGTLSSLEVDERGVLLGVYDTGQRVALYQIPIADVPNMNGLTALSNQAFALSPQSGNVFLHDANTGPVGSIESFSLQQSTVDIARELTDLIATQRAYSSNATVIQTVDEMLQETTNLKR</sequence>
<evidence type="ECO:0000313" key="8">
    <source>
        <dbReference type="Proteomes" id="UP001239909"/>
    </source>
</evidence>
<comment type="similarity">
    <text evidence="2 4">Belongs to the flagella basal body rod proteins family.</text>
</comment>
<proteinExistence type="inferred from homology"/>
<dbReference type="InterPro" id="IPR020013">
    <property type="entry name" value="Flagellar_FlgE/F/G"/>
</dbReference>
<keyword evidence="7" id="KW-0966">Cell projection</keyword>